<accession>A0A0E9TBZ0</accession>
<proteinExistence type="predicted"/>
<dbReference type="AlphaFoldDB" id="A0A0E9TBZ0"/>
<reference evidence="1" key="2">
    <citation type="journal article" date="2015" name="Fish Shellfish Immunol.">
        <title>Early steps in the European eel (Anguilla anguilla)-Vibrio vulnificus interaction in the gills: Role of the RtxA13 toxin.</title>
        <authorList>
            <person name="Callol A."/>
            <person name="Pajuelo D."/>
            <person name="Ebbesson L."/>
            <person name="Teles M."/>
            <person name="MacKenzie S."/>
            <person name="Amaro C."/>
        </authorList>
    </citation>
    <scope>NUCLEOTIDE SEQUENCE</scope>
</reference>
<evidence type="ECO:0000313" key="1">
    <source>
        <dbReference type="EMBL" id="JAH50947.1"/>
    </source>
</evidence>
<sequence length="35" mass="3973">MTIPKHFHSNSSQGRHTVQKVEITATIKANHLHHS</sequence>
<dbReference type="EMBL" id="GBXM01057630">
    <property type="protein sequence ID" value="JAH50947.1"/>
    <property type="molecule type" value="Transcribed_RNA"/>
</dbReference>
<organism evidence="1">
    <name type="scientific">Anguilla anguilla</name>
    <name type="common">European freshwater eel</name>
    <name type="synonym">Muraena anguilla</name>
    <dbReference type="NCBI Taxonomy" id="7936"/>
    <lineage>
        <taxon>Eukaryota</taxon>
        <taxon>Metazoa</taxon>
        <taxon>Chordata</taxon>
        <taxon>Craniata</taxon>
        <taxon>Vertebrata</taxon>
        <taxon>Euteleostomi</taxon>
        <taxon>Actinopterygii</taxon>
        <taxon>Neopterygii</taxon>
        <taxon>Teleostei</taxon>
        <taxon>Anguilliformes</taxon>
        <taxon>Anguillidae</taxon>
        <taxon>Anguilla</taxon>
    </lineage>
</organism>
<reference evidence="1" key="1">
    <citation type="submission" date="2014-11" db="EMBL/GenBank/DDBJ databases">
        <authorList>
            <person name="Amaro Gonzalez C."/>
        </authorList>
    </citation>
    <scope>NUCLEOTIDE SEQUENCE</scope>
</reference>
<protein>
    <submittedName>
        <fullName evidence="1">Uncharacterized protein</fullName>
    </submittedName>
</protein>
<name>A0A0E9TBZ0_ANGAN</name>